<organism evidence="11 12">
    <name type="scientific">Desulfonema magnum</name>
    <dbReference type="NCBI Taxonomy" id="45655"/>
    <lineage>
        <taxon>Bacteria</taxon>
        <taxon>Pseudomonadati</taxon>
        <taxon>Thermodesulfobacteriota</taxon>
        <taxon>Desulfobacteria</taxon>
        <taxon>Desulfobacterales</taxon>
        <taxon>Desulfococcaceae</taxon>
        <taxon>Desulfonema</taxon>
    </lineage>
</organism>
<dbReference type="CDD" id="cd00729">
    <property type="entry name" value="rubredoxin_SM"/>
    <property type="match status" value="1"/>
</dbReference>
<dbReference type="Pfam" id="PF02321">
    <property type="entry name" value="OEP"/>
    <property type="match status" value="1"/>
</dbReference>
<gene>
    <name evidence="11" type="ORF">dnm_097570</name>
</gene>
<keyword evidence="6" id="KW-0472">Membrane</keyword>
<proteinExistence type="inferred from homology"/>
<dbReference type="SUPFAM" id="SSF57802">
    <property type="entry name" value="Rubredoxin-like"/>
    <property type="match status" value="1"/>
</dbReference>
<evidence type="ECO:0000256" key="9">
    <source>
        <dbReference type="SAM" id="MobiDB-lite"/>
    </source>
</evidence>
<dbReference type="SUPFAM" id="SSF56954">
    <property type="entry name" value="Outer membrane efflux proteins (OEP)"/>
    <property type="match status" value="1"/>
</dbReference>
<dbReference type="Pfam" id="PF21349">
    <property type="entry name" value="RUBY_RBDX"/>
    <property type="match status" value="1"/>
</dbReference>
<dbReference type="EMBL" id="CP061800">
    <property type="protein sequence ID" value="QTA93653.1"/>
    <property type="molecule type" value="Genomic_DNA"/>
</dbReference>
<dbReference type="AlphaFoldDB" id="A0A975BXS8"/>
<name>A0A975BXS8_9BACT</name>
<dbReference type="GO" id="GO:0015288">
    <property type="term" value="F:porin activity"/>
    <property type="evidence" value="ECO:0007669"/>
    <property type="project" value="TreeGrafter"/>
</dbReference>
<dbReference type="Gene3D" id="1.20.1600.10">
    <property type="entry name" value="Outer membrane efflux proteins (OEP)"/>
    <property type="match status" value="1"/>
</dbReference>
<dbReference type="GO" id="GO:1990281">
    <property type="term" value="C:efflux pump complex"/>
    <property type="evidence" value="ECO:0007669"/>
    <property type="project" value="TreeGrafter"/>
</dbReference>
<dbReference type="InterPro" id="IPR003423">
    <property type="entry name" value="OMP_efflux"/>
</dbReference>
<sequence>MVKKKDGKASRGKRFETISHRWGKLGKFFLLLCVILIMGSCATMPTENEIIRSREQNARRDVELIKPPMSVDLTQPLTLEDAIRYGLQNNLALRVADFNREIASKETLAHKLKMLPGLVIDGRYEYKDKLRKSDVYNWKEDRDVEDYTVSELKDSGKANLSLTWNVLDTAMAYVRSGQSQMQERLLKERRHRQAQFLALDITEAYWQAAAVEDALDYVHTVIRKLKGVRENIADAVKMRAMDAMDATEADMRLKELEITIRKLQADLSKARLKLAELMGINQNVEFTLYRPPIKPIIAALPHVKELDIDRLEEFALVNRPDLFASDMQVRIQKQEAKNAFLKLFPGVNFFAGTHYDANRLLLSKTWNSVGAGVGWDLLNLPAAYINMKGTEKAVEMAKAQRLMLTVGVITQVHIALLDYAIKIDRFRLLEEAYILADNLLDMAKEKVRYGGRGLTQLDVTQRHLEQMASKLRRDEAVVDMLVAHKRLCVSIGVDPLDCDASILGGTGGVLPAEPLKRWKCTECGYIHTGPRPPERCPICGADRSRFVQYSGEDDSYATGPGAGVGAGLATDMGAGLGNGGDLDTWGKNIAPPPDAGLSRGSRSAPSPGWAGDASDKFLWKLQIGAFTKPAGAAKRIAQIKNADLRLMDPRDTDIETKQLPRFGLVNRVRFKGLTQADARNMANELRRKGMEYWIIPPQSPHW</sequence>
<evidence type="ECO:0000256" key="3">
    <source>
        <dbReference type="ARBA" id="ARBA00022448"/>
    </source>
</evidence>
<comment type="similarity">
    <text evidence="2">Belongs to the outer membrane factor (OMF) (TC 1.B.17) family.</text>
</comment>
<evidence type="ECO:0000256" key="8">
    <source>
        <dbReference type="SAM" id="Coils"/>
    </source>
</evidence>
<dbReference type="PANTHER" id="PTHR30026:SF20">
    <property type="entry name" value="OUTER MEMBRANE PROTEIN TOLC"/>
    <property type="match status" value="1"/>
</dbReference>
<dbReference type="InterPro" id="IPR051906">
    <property type="entry name" value="TolC-like"/>
</dbReference>
<dbReference type="KEGG" id="dmm:dnm_097570"/>
<dbReference type="Gene3D" id="2.20.28.10">
    <property type="match status" value="1"/>
</dbReference>
<protein>
    <submittedName>
        <fullName evidence="11">Outer membrane efflux protein domain-containing protein</fullName>
    </submittedName>
</protein>
<keyword evidence="4" id="KW-1134">Transmembrane beta strand</keyword>
<accession>A0A975BXS8</accession>
<dbReference type="RefSeq" id="WP_207680512.1">
    <property type="nucleotide sequence ID" value="NZ_CP061800.1"/>
</dbReference>
<evidence type="ECO:0000313" key="12">
    <source>
        <dbReference type="Proteomes" id="UP000663722"/>
    </source>
</evidence>
<evidence type="ECO:0000256" key="5">
    <source>
        <dbReference type="ARBA" id="ARBA00022692"/>
    </source>
</evidence>
<dbReference type="PANTHER" id="PTHR30026">
    <property type="entry name" value="OUTER MEMBRANE PROTEIN TOLC"/>
    <property type="match status" value="1"/>
</dbReference>
<reference evidence="11" key="1">
    <citation type="journal article" date="2021" name="Microb. Physiol.">
        <title>Proteogenomic Insights into the Physiology of Marine, Sulfate-Reducing, Filamentous Desulfonema limicola and Desulfonema magnum.</title>
        <authorList>
            <person name="Schnaars V."/>
            <person name="Wohlbrand L."/>
            <person name="Scheve S."/>
            <person name="Hinrichs C."/>
            <person name="Reinhardt R."/>
            <person name="Rabus R."/>
        </authorList>
    </citation>
    <scope>NUCLEOTIDE SEQUENCE</scope>
    <source>
        <strain evidence="11">4be13</strain>
    </source>
</reference>
<keyword evidence="8" id="KW-0175">Coiled coil</keyword>
<keyword evidence="7" id="KW-0998">Cell outer membrane</keyword>
<keyword evidence="3" id="KW-0813">Transport</keyword>
<evidence type="ECO:0000256" key="2">
    <source>
        <dbReference type="ARBA" id="ARBA00007613"/>
    </source>
</evidence>
<evidence type="ECO:0000256" key="1">
    <source>
        <dbReference type="ARBA" id="ARBA00004442"/>
    </source>
</evidence>
<feature type="region of interest" description="Disordered" evidence="9">
    <location>
        <begin position="586"/>
        <end position="609"/>
    </location>
</feature>
<keyword evidence="12" id="KW-1185">Reference proteome</keyword>
<feature type="coiled-coil region" evidence="8">
    <location>
        <begin position="246"/>
        <end position="280"/>
    </location>
</feature>
<comment type="subcellular location">
    <subcellularLocation>
        <location evidence="1">Cell outer membrane</location>
    </subcellularLocation>
</comment>
<keyword evidence="5" id="KW-0812">Transmembrane</keyword>
<evidence type="ECO:0000256" key="6">
    <source>
        <dbReference type="ARBA" id="ARBA00023136"/>
    </source>
</evidence>
<dbReference type="InterPro" id="IPR024934">
    <property type="entry name" value="Rubredoxin-like_dom"/>
</dbReference>
<dbReference type="Proteomes" id="UP000663722">
    <property type="component" value="Chromosome"/>
</dbReference>
<dbReference type="PROSITE" id="PS50903">
    <property type="entry name" value="RUBREDOXIN_LIKE"/>
    <property type="match status" value="1"/>
</dbReference>
<feature type="domain" description="Rubredoxin-like" evidence="10">
    <location>
        <begin position="515"/>
        <end position="549"/>
    </location>
</feature>
<evidence type="ECO:0000256" key="7">
    <source>
        <dbReference type="ARBA" id="ARBA00023237"/>
    </source>
</evidence>
<dbReference type="InterPro" id="IPR048574">
    <property type="entry name" value="RUBY_RBDX"/>
</dbReference>
<dbReference type="GO" id="GO:0015562">
    <property type="term" value="F:efflux transmembrane transporter activity"/>
    <property type="evidence" value="ECO:0007669"/>
    <property type="project" value="InterPro"/>
</dbReference>
<dbReference type="GO" id="GO:0005506">
    <property type="term" value="F:iron ion binding"/>
    <property type="evidence" value="ECO:0007669"/>
    <property type="project" value="InterPro"/>
</dbReference>
<dbReference type="GO" id="GO:0009279">
    <property type="term" value="C:cell outer membrane"/>
    <property type="evidence" value="ECO:0007669"/>
    <property type="project" value="UniProtKB-SubCell"/>
</dbReference>
<evidence type="ECO:0000313" key="11">
    <source>
        <dbReference type="EMBL" id="QTA93653.1"/>
    </source>
</evidence>
<evidence type="ECO:0000256" key="4">
    <source>
        <dbReference type="ARBA" id="ARBA00022452"/>
    </source>
</evidence>
<evidence type="ECO:0000259" key="10">
    <source>
        <dbReference type="PROSITE" id="PS50903"/>
    </source>
</evidence>